<sequence length="180" mass="19712">MSMLMNILMLGVMGLTAREVTHEAARVEARPVTVAVAESEGDSVAEANEDSPLRTLWSGPRGESLPDRIGRYYCWVLLVIIVFFEPFVRLGARVAKRGKGRQIIMAGLWFVIVNGAFLLLAGAVGGVAAAIDQAYIAGAMMFVSFVLGSFMCRHGLRAARRIRALYAQYEIRKMAAMDVE</sequence>
<feature type="transmembrane region" description="Helical" evidence="1">
    <location>
        <begin position="103"/>
        <end position="128"/>
    </location>
</feature>
<dbReference type="AlphaFoldDB" id="A0A0F9W1X4"/>
<comment type="caution">
    <text evidence="2">The sequence shown here is derived from an EMBL/GenBank/DDBJ whole genome shotgun (WGS) entry which is preliminary data.</text>
</comment>
<name>A0A0F9W1X4_9ZZZZ</name>
<keyword evidence="1" id="KW-0812">Transmembrane</keyword>
<evidence type="ECO:0000313" key="2">
    <source>
        <dbReference type="EMBL" id="KKO11271.1"/>
    </source>
</evidence>
<evidence type="ECO:0000256" key="1">
    <source>
        <dbReference type="SAM" id="Phobius"/>
    </source>
</evidence>
<keyword evidence="1" id="KW-1133">Transmembrane helix</keyword>
<accession>A0A0F9W1X4</accession>
<proteinExistence type="predicted"/>
<protein>
    <submittedName>
        <fullName evidence="2">Uncharacterized protein</fullName>
    </submittedName>
</protein>
<feature type="transmembrane region" description="Helical" evidence="1">
    <location>
        <begin position="70"/>
        <end position="91"/>
    </location>
</feature>
<keyword evidence="1" id="KW-0472">Membrane</keyword>
<feature type="transmembrane region" description="Helical" evidence="1">
    <location>
        <begin position="134"/>
        <end position="152"/>
    </location>
</feature>
<gene>
    <name evidence="2" type="ORF">LCGC14_0017490</name>
</gene>
<organism evidence="2">
    <name type="scientific">marine sediment metagenome</name>
    <dbReference type="NCBI Taxonomy" id="412755"/>
    <lineage>
        <taxon>unclassified sequences</taxon>
        <taxon>metagenomes</taxon>
        <taxon>ecological metagenomes</taxon>
    </lineage>
</organism>
<dbReference type="EMBL" id="LAZR01000003">
    <property type="protein sequence ID" value="KKO11271.1"/>
    <property type="molecule type" value="Genomic_DNA"/>
</dbReference>
<reference evidence="2" key="1">
    <citation type="journal article" date="2015" name="Nature">
        <title>Complex archaea that bridge the gap between prokaryotes and eukaryotes.</title>
        <authorList>
            <person name="Spang A."/>
            <person name="Saw J.H."/>
            <person name="Jorgensen S.L."/>
            <person name="Zaremba-Niedzwiedzka K."/>
            <person name="Martijn J."/>
            <person name="Lind A.E."/>
            <person name="van Eijk R."/>
            <person name="Schleper C."/>
            <person name="Guy L."/>
            <person name="Ettema T.J."/>
        </authorList>
    </citation>
    <scope>NUCLEOTIDE SEQUENCE</scope>
</reference>